<organism evidence="4 5">
    <name type="scientific">Listeria booriae</name>
    <dbReference type="NCBI Taxonomy" id="1552123"/>
    <lineage>
        <taxon>Bacteria</taxon>
        <taxon>Bacillati</taxon>
        <taxon>Bacillota</taxon>
        <taxon>Bacilli</taxon>
        <taxon>Bacillales</taxon>
        <taxon>Listeriaceae</taxon>
        <taxon>Listeria</taxon>
    </lineage>
</organism>
<feature type="chain" id="PRO_5038842119" description="Bacterial Ig domain-containing protein" evidence="2">
    <location>
        <begin position="26"/>
        <end position="1530"/>
    </location>
</feature>
<dbReference type="NCBIfam" id="NF033510">
    <property type="entry name" value="Ca_tandemer"/>
    <property type="match status" value="2"/>
</dbReference>
<reference evidence="4 5" key="1">
    <citation type="submission" date="2020-03" db="EMBL/GenBank/DDBJ databases">
        <title>Soil Listeria distribution.</title>
        <authorList>
            <person name="Liao J."/>
            <person name="Wiedmann M."/>
        </authorList>
    </citation>
    <scope>NUCLEOTIDE SEQUENCE [LARGE SCALE GENOMIC DNA]</scope>
    <source>
        <strain evidence="4 5">FSL L7-1816</strain>
    </source>
</reference>
<dbReference type="InterPro" id="IPR041498">
    <property type="entry name" value="Big_6"/>
</dbReference>
<dbReference type="Gene3D" id="2.60.40.10">
    <property type="entry name" value="Immunoglobulins"/>
    <property type="match status" value="5"/>
</dbReference>
<dbReference type="RefSeq" id="WP_185382124.1">
    <property type="nucleotide sequence ID" value="NZ_JAAROV010000002.1"/>
</dbReference>
<keyword evidence="2" id="KW-0732">Signal</keyword>
<evidence type="ECO:0000313" key="5">
    <source>
        <dbReference type="Proteomes" id="UP000543379"/>
    </source>
</evidence>
<dbReference type="InterPro" id="IPR017868">
    <property type="entry name" value="Filamin/ABP280_repeat-like"/>
</dbReference>
<evidence type="ECO:0000259" key="3">
    <source>
        <dbReference type="Pfam" id="PF17936"/>
    </source>
</evidence>
<evidence type="ECO:0000313" key="4">
    <source>
        <dbReference type="EMBL" id="MBC1316388.1"/>
    </source>
</evidence>
<evidence type="ECO:0000256" key="1">
    <source>
        <dbReference type="SAM" id="MobiDB-lite"/>
    </source>
</evidence>
<comment type="caution">
    <text evidence="4">The sequence shown here is derived from an EMBL/GenBank/DDBJ whole genome shotgun (WGS) entry which is preliminary data.</text>
</comment>
<gene>
    <name evidence="4" type="ORF">HB811_06370</name>
</gene>
<sequence>MINKKRANKVTKLTVASAIAFTTLAQPLGNVITTKAAEAPATTKAESKLLQSTTSNENSSKNLKSNLKASKTVIENPNLTFDTSTGTIPGWNVGIRGYTYEQEGELIKGLFIVKDTSSSGMAGGWYEVETPANVTKRQFLLRGKSGGGVEVTYSAFPPFLSNATHNVVYQTINTVPGEEYTFSYRATTKLVQFGNTGFGKVGINVVDDETEAKISSSLDSIPADNVERNYSTTFTARSSKTRVEMISTRVNQGLAMSVTIAGGVSITPTDTTPPDAPNVTPVYDIDTTIKGSGEANCDVKVTLPSGDIVTGRTDGSGNFNITIPAQAAGKQIQVTLTDGAGNESSPTTVTVLASAISKPTIDTAITTDSIYFEGRGVPNATVQLRIGNGGWSNEILVTGDSRYFFDIAKQPFGTEISVRQTLRGVTSDITTTTVTQGNVAAPTIDAVKSDDETVTGTGITGATVTVAFGNQERTAQVIDGKYTVSIPKQAAGTEITAKQTLNGKTSDSVKTTVTQGTVAAPTIGQVTTDDTTVKGTGINGATVTVKVGGQEYPATVTDGEYSVTIPKQAFGTEITAKQTLNGQTSSAASTTVTQGTVSAPAIDAVTTDDETVKGTGIVGATVTVKVGSQEYTATVDQDGKYSITISKQAFGTEITAKQTLNGKTSSNATITVTQGTVAPPTINPVVSDDTTVKGSCLPGATVTVIIGGQEYPATVTNNEYSATIPKQASGTIISAKQTLNGKTSNLATTTVGQGTVAAPTINSLTSDDTTASGTGITGAVVTITIGSLTYNTTVVNGNYSVTIPKQAAGTVVYAKQTLFGQTSDNAQTTVTQGSIAAPTINAVTTDSTTVSGTGLNGATVTVKVGSQDYTATVANNAYSITIPKQAFGTEITAKQSLNGKTSDEANTTVTQGNVANPAINAVTSDDTTVTGSGITGATVTLTIGDQDYQGTVTNGTYTITIPKQAAGTVISGKQTLNGKTSGSVSVTVTQGTLAAPTINDFTVGDAYVTGTAPAGATKVALYVGDQFLRYAAVTDGKYRVYAADNASMGVAGTAFQVASVDAAGTIGAKASSTVKPSTTVAAPTINDFYVGDVYAKGTATGANKVTLYINGVAVRTAAVAANGTYSIYTGDRASLAIAGNTFQVEASNAAGKTSTKTTGTVKAKLAAPTINDFYAGDAYAKGTAAGGANKVTLYIDGVAVRQAAVAADGSYSIYTGDRATLATAGNTFQIESSAPTGETSAKTTGTVKAKETVAAPTINDFYVGDAYAKGTATGANKVTLYINGVAVRTAAVAANGTYSIYTGDRASLAIAGNTFQVEASNAAGKTSTKTTGTVKAKLAAPTINDFYAGDAYAKGTAAGGANKVTLYIDGVAVRQAAVAADGSYSIYTGDRATLATAGNTFQIESSAPTGETSAKTTGTVKAKETVAAPTINDFYVGDAYAKGIATGANKVTLYVNNVAIRQAAVAADGTYTIYTGDQTSLATAGNTFQIQAVKASGATSVKTTGTVKAKETVAAPTINDFYVGDAYAKG</sequence>
<evidence type="ECO:0000256" key="2">
    <source>
        <dbReference type="SAM" id="SignalP"/>
    </source>
</evidence>
<dbReference type="EMBL" id="JAAROV010000002">
    <property type="protein sequence ID" value="MBC1316388.1"/>
    <property type="molecule type" value="Genomic_DNA"/>
</dbReference>
<dbReference type="Proteomes" id="UP000543379">
    <property type="component" value="Unassembled WGS sequence"/>
</dbReference>
<feature type="domain" description="Bacterial Ig" evidence="3">
    <location>
        <begin position="441"/>
        <end position="514"/>
    </location>
</feature>
<proteinExistence type="predicted"/>
<dbReference type="Pfam" id="PF17936">
    <property type="entry name" value="Big_6"/>
    <property type="match status" value="3"/>
</dbReference>
<feature type="region of interest" description="Disordered" evidence="1">
    <location>
        <begin position="42"/>
        <end position="63"/>
    </location>
</feature>
<dbReference type="PROSITE" id="PS50194">
    <property type="entry name" value="FILAMIN_REPEAT"/>
    <property type="match status" value="1"/>
</dbReference>
<name>A0A841XXQ9_9LIST</name>
<accession>A0A841XXQ9</accession>
<feature type="signal peptide" evidence="2">
    <location>
        <begin position="1"/>
        <end position="25"/>
    </location>
</feature>
<protein>
    <recommendedName>
        <fullName evidence="3">Bacterial Ig domain-containing protein</fullName>
    </recommendedName>
</protein>
<feature type="domain" description="Bacterial Ig" evidence="3">
    <location>
        <begin position="599"/>
        <end position="673"/>
    </location>
</feature>
<feature type="non-terminal residue" evidence="4">
    <location>
        <position position="1530"/>
    </location>
</feature>
<feature type="domain" description="Bacterial Ig" evidence="3">
    <location>
        <begin position="274"/>
        <end position="351"/>
    </location>
</feature>
<dbReference type="InterPro" id="IPR013783">
    <property type="entry name" value="Ig-like_fold"/>
</dbReference>
<feature type="compositionally biased region" description="Low complexity" evidence="1">
    <location>
        <begin position="52"/>
        <end position="63"/>
    </location>
</feature>